<reference evidence="15" key="1">
    <citation type="journal article" date="2021" name="PeerJ">
        <title>Extensive microbial diversity within the chicken gut microbiome revealed by metagenomics and culture.</title>
        <authorList>
            <person name="Gilroy R."/>
            <person name="Ravi A."/>
            <person name="Getino M."/>
            <person name="Pursley I."/>
            <person name="Horton D.L."/>
            <person name="Alikhan N.F."/>
            <person name="Baker D."/>
            <person name="Gharbi K."/>
            <person name="Hall N."/>
            <person name="Watson M."/>
            <person name="Adriaenssens E.M."/>
            <person name="Foster-Nyarko E."/>
            <person name="Jarju S."/>
            <person name="Secka A."/>
            <person name="Antonio M."/>
            <person name="Oren A."/>
            <person name="Chaudhuri R.R."/>
            <person name="La Ragione R."/>
            <person name="Hildebrand F."/>
            <person name="Pallen M.J."/>
        </authorList>
    </citation>
    <scope>NUCLEOTIDE SEQUENCE</scope>
    <source>
        <strain evidence="15">ChiBcec8-13705</strain>
    </source>
</reference>
<dbReference type="PROSITE" id="PS50109">
    <property type="entry name" value="HIS_KIN"/>
    <property type="match status" value="1"/>
</dbReference>
<evidence type="ECO:0000256" key="3">
    <source>
        <dbReference type="ARBA" id="ARBA00012438"/>
    </source>
</evidence>
<dbReference type="InterPro" id="IPR025201">
    <property type="entry name" value="KdpD_TM"/>
</dbReference>
<gene>
    <name evidence="15" type="ORF">H9945_08240</name>
</gene>
<keyword evidence="8 15" id="KW-0418">Kinase</keyword>
<proteinExistence type="predicted"/>
<dbReference type="SUPFAM" id="SSF47384">
    <property type="entry name" value="Homodimeric domain of signal transducing histidine kinase"/>
    <property type="match status" value="1"/>
</dbReference>
<dbReference type="CDD" id="cd00075">
    <property type="entry name" value="HATPase"/>
    <property type="match status" value="1"/>
</dbReference>
<evidence type="ECO:0000256" key="8">
    <source>
        <dbReference type="ARBA" id="ARBA00022777"/>
    </source>
</evidence>
<dbReference type="PANTHER" id="PTHR45569:SF1">
    <property type="entry name" value="SENSOR PROTEIN KDPD"/>
    <property type="match status" value="1"/>
</dbReference>
<dbReference type="SMART" id="SM00387">
    <property type="entry name" value="HATPase_c"/>
    <property type="match status" value="1"/>
</dbReference>
<keyword evidence="4" id="KW-0597">Phosphoprotein</keyword>
<dbReference type="CDD" id="cd00082">
    <property type="entry name" value="HisKA"/>
    <property type="match status" value="1"/>
</dbReference>
<dbReference type="Gene3D" id="3.30.565.10">
    <property type="entry name" value="Histidine kinase-like ATPase, C-terminal domain"/>
    <property type="match status" value="1"/>
</dbReference>
<feature type="transmembrane region" description="Helical" evidence="13">
    <location>
        <begin position="91"/>
        <end position="109"/>
    </location>
</feature>
<evidence type="ECO:0000256" key="7">
    <source>
        <dbReference type="ARBA" id="ARBA00022741"/>
    </source>
</evidence>
<feature type="transmembrane region" description="Helical" evidence="13">
    <location>
        <begin position="60"/>
        <end position="79"/>
    </location>
</feature>
<dbReference type="GO" id="GO:0005524">
    <property type="term" value="F:ATP binding"/>
    <property type="evidence" value="ECO:0007669"/>
    <property type="project" value="UniProtKB-KW"/>
</dbReference>
<evidence type="ECO:0000256" key="4">
    <source>
        <dbReference type="ARBA" id="ARBA00022553"/>
    </source>
</evidence>
<dbReference type="InterPro" id="IPR005467">
    <property type="entry name" value="His_kinase_dom"/>
</dbReference>
<accession>A0A9D2M8X0</accession>
<evidence type="ECO:0000256" key="1">
    <source>
        <dbReference type="ARBA" id="ARBA00000085"/>
    </source>
</evidence>
<dbReference type="Gene3D" id="1.20.120.620">
    <property type="entry name" value="Backbone structure of the membrane domain of e. Coli histidine kinase receptor kdpd"/>
    <property type="match status" value="1"/>
</dbReference>
<comment type="subcellular location">
    <subcellularLocation>
        <location evidence="2">Membrane</location>
        <topology evidence="2">Multi-pass membrane protein</topology>
    </subcellularLocation>
</comment>
<comment type="catalytic activity">
    <reaction evidence="1">
        <text>ATP + protein L-histidine = ADP + protein N-phospho-L-histidine.</text>
        <dbReference type="EC" id="2.7.13.3"/>
    </reaction>
</comment>
<dbReference type="PRINTS" id="PR00344">
    <property type="entry name" value="BCTRLSENSOR"/>
</dbReference>
<evidence type="ECO:0000256" key="13">
    <source>
        <dbReference type="SAM" id="Phobius"/>
    </source>
</evidence>
<dbReference type="EC" id="2.7.13.3" evidence="3"/>
<dbReference type="InterPro" id="IPR052023">
    <property type="entry name" value="Histidine_kinase_KdpD"/>
</dbReference>
<keyword evidence="6 13" id="KW-0812">Transmembrane</keyword>
<dbReference type="InterPro" id="IPR004358">
    <property type="entry name" value="Sig_transdc_His_kin-like_C"/>
</dbReference>
<evidence type="ECO:0000256" key="5">
    <source>
        <dbReference type="ARBA" id="ARBA00022679"/>
    </source>
</evidence>
<keyword evidence="5" id="KW-0808">Transferase</keyword>
<sequence length="352" mass="38347">MKLPVAARRLRAVVLTAVVLAAALAISLVLQRLMRADAAIPMLFVLAVFLIALGTDGYAYGVVASLLSVLAVNFAFTAPYFTLSLTLPENIVGALVMLVVTVSTSTLTVTRRRQEQIRSETARETMRANLLRAISHDLRTPLTTIYGSCSAIIENYDRLPKAQQIKLLGEVREEAEWLIRMVENLLSVTRIDGGRVQIVKTPTVLEELIDSVLIKFRKRYPGQAVAVTIPDEFVSIPMDAVLIEQVLINLLENAVQHAAGMQKLELKVRCEGDRAVFAVEDDGCGIPREKIGELFNGRMDGADGHKNMGIGLSVCATIIKAHGGAITAENRPGGGAAFRFWLSLEEEDAPDN</sequence>
<keyword evidence="7" id="KW-0547">Nucleotide-binding</keyword>
<feature type="domain" description="Histidine kinase" evidence="14">
    <location>
        <begin position="133"/>
        <end position="346"/>
    </location>
</feature>
<protein>
    <recommendedName>
        <fullName evidence="3">histidine kinase</fullName>
        <ecNumber evidence="3">2.7.13.3</ecNumber>
    </recommendedName>
</protein>
<dbReference type="AlphaFoldDB" id="A0A9D2M8X0"/>
<evidence type="ECO:0000256" key="9">
    <source>
        <dbReference type="ARBA" id="ARBA00022840"/>
    </source>
</evidence>
<organism evidence="15 16">
    <name type="scientific">Candidatus Gemmiger avicola</name>
    <dbReference type="NCBI Taxonomy" id="2838605"/>
    <lineage>
        <taxon>Bacteria</taxon>
        <taxon>Bacillati</taxon>
        <taxon>Bacillota</taxon>
        <taxon>Clostridia</taxon>
        <taxon>Eubacteriales</taxon>
        <taxon>Gemmiger</taxon>
    </lineage>
</organism>
<name>A0A9D2M8X0_9FIRM</name>
<reference evidence="15" key="2">
    <citation type="submission" date="2021-04" db="EMBL/GenBank/DDBJ databases">
        <authorList>
            <person name="Gilroy R."/>
        </authorList>
    </citation>
    <scope>NUCLEOTIDE SEQUENCE</scope>
    <source>
        <strain evidence="15">ChiBcec8-13705</strain>
    </source>
</reference>
<dbReference type="InterPro" id="IPR003594">
    <property type="entry name" value="HATPase_dom"/>
</dbReference>
<evidence type="ECO:0000259" key="14">
    <source>
        <dbReference type="PROSITE" id="PS50109"/>
    </source>
</evidence>
<dbReference type="InterPro" id="IPR036890">
    <property type="entry name" value="HATPase_C_sf"/>
</dbReference>
<evidence type="ECO:0000256" key="10">
    <source>
        <dbReference type="ARBA" id="ARBA00022989"/>
    </source>
</evidence>
<feature type="transmembrane region" description="Helical" evidence="13">
    <location>
        <begin position="36"/>
        <end position="53"/>
    </location>
</feature>
<dbReference type="InterPro" id="IPR038318">
    <property type="entry name" value="KdpD_sf"/>
</dbReference>
<keyword evidence="11" id="KW-0902">Two-component regulatory system</keyword>
<comment type="caution">
    <text evidence="15">The sequence shown here is derived from an EMBL/GenBank/DDBJ whole genome shotgun (WGS) entry which is preliminary data.</text>
</comment>
<dbReference type="Pfam" id="PF13493">
    <property type="entry name" value="DUF4118"/>
    <property type="match status" value="1"/>
</dbReference>
<evidence type="ECO:0000313" key="16">
    <source>
        <dbReference type="Proteomes" id="UP000886803"/>
    </source>
</evidence>
<evidence type="ECO:0000256" key="12">
    <source>
        <dbReference type="ARBA" id="ARBA00023136"/>
    </source>
</evidence>
<dbReference type="SMART" id="SM00388">
    <property type="entry name" value="HisKA"/>
    <property type="match status" value="1"/>
</dbReference>
<dbReference type="GO" id="GO:0005886">
    <property type="term" value="C:plasma membrane"/>
    <property type="evidence" value="ECO:0007669"/>
    <property type="project" value="TreeGrafter"/>
</dbReference>
<dbReference type="InterPro" id="IPR003661">
    <property type="entry name" value="HisK_dim/P_dom"/>
</dbReference>
<dbReference type="SUPFAM" id="SSF55874">
    <property type="entry name" value="ATPase domain of HSP90 chaperone/DNA topoisomerase II/histidine kinase"/>
    <property type="match status" value="1"/>
</dbReference>
<feature type="transmembrane region" description="Helical" evidence="13">
    <location>
        <begin position="12"/>
        <end position="30"/>
    </location>
</feature>
<dbReference type="Pfam" id="PF00512">
    <property type="entry name" value="HisKA"/>
    <property type="match status" value="1"/>
</dbReference>
<keyword evidence="9" id="KW-0067">ATP-binding</keyword>
<dbReference type="InterPro" id="IPR036097">
    <property type="entry name" value="HisK_dim/P_sf"/>
</dbReference>
<evidence type="ECO:0000313" key="15">
    <source>
        <dbReference type="EMBL" id="HJB42473.1"/>
    </source>
</evidence>
<dbReference type="EMBL" id="DWYG01000138">
    <property type="protein sequence ID" value="HJB42473.1"/>
    <property type="molecule type" value="Genomic_DNA"/>
</dbReference>
<dbReference type="GO" id="GO:0000155">
    <property type="term" value="F:phosphorelay sensor kinase activity"/>
    <property type="evidence" value="ECO:0007669"/>
    <property type="project" value="InterPro"/>
</dbReference>
<dbReference type="Proteomes" id="UP000886803">
    <property type="component" value="Unassembled WGS sequence"/>
</dbReference>
<dbReference type="Gene3D" id="1.10.287.130">
    <property type="match status" value="1"/>
</dbReference>
<keyword evidence="12 13" id="KW-0472">Membrane</keyword>
<keyword evidence="10 13" id="KW-1133">Transmembrane helix</keyword>
<evidence type="ECO:0000256" key="6">
    <source>
        <dbReference type="ARBA" id="ARBA00022692"/>
    </source>
</evidence>
<dbReference type="PANTHER" id="PTHR45569">
    <property type="entry name" value="SENSOR PROTEIN KDPD"/>
    <property type="match status" value="1"/>
</dbReference>
<dbReference type="Pfam" id="PF02518">
    <property type="entry name" value="HATPase_c"/>
    <property type="match status" value="1"/>
</dbReference>
<evidence type="ECO:0000256" key="11">
    <source>
        <dbReference type="ARBA" id="ARBA00023012"/>
    </source>
</evidence>
<evidence type="ECO:0000256" key="2">
    <source>
        <dbReference type="ARBA" id="ARBA00004141"/>
    </source>
</evidence>